<dbReference type="InterPro" id="IPR000412">
    <property type="entry name" value="ABC_2_transport"/>
</dbReference>
<evidence type="ECO:0000256" key="1">
    <source>
        <dbReference type="ARBA" id="ARBA00004141"/>
    </source>
</evidence>
<dbReference type="eggNOG" id="COG0842">
    <property type="taxonomic scope" value="Bacteria"/>
</dbReference>
<evidence type="ECO:0000259" key="6">
    <source>
        <dbReference type="Pfam" id="PF12698"/>
    </source>
</evidence>
<keyword evidence="8" id="KW-1185">Reference proteome</keyword>
<accession>A0A074LL88</accession>
<feature type="transmembrane region" description="Helical" evidence="5">
    <location>
        <begin position="53"/>
        <end position="74"/>
    </location>
</feature>
<evidence type="ECO:0000256" key="4">
    <source>
        <dbReference type="ARBA" id="ARBA00023136"/>
    </source>
</evidence>
<keyword evidence="4 5" id="KW-0472">Membrane</keyword>
<keyword evidence="3 5" id="KW-1133">Transmembrane helix</keyword>
<dbReference type="GO" id="GO:0043190">
    <property type="term" value="C:ATP-binding cassette (ABC) transporter complex"/>
    <property type="evidence" value="ECO:0007669"/>
    <property type="project" value="InterPro"/>
</dbReference>
<evidence type="ECO:0000256" key="5">
    <source>
        <dbReference type="SAM" id="Phobius"/>
    </source>
</evidence>
<evidence type="ECO:0000256" key="2">
    <source>
        <dbReference type="ARBA" id="ARBA00022692"/>
    </source>
</evidence>
<feature type="transmembrane region" description="Helical" evidence="5">
    <location>
        <begin position="166"/>
        <end position="185"/>
    </location>
</feature>
<evidence type="ECO:0000313" key="7">
    <source>
        <dbReference type="EMBL" id="KEO81879.1"/>
    </source>
</evidence>
<gene>
    <name evidence="7" type="ORF">EL26_18755</name>
</gene>
<feature type="transmembrane region" description="Helical" evidence="5">
    <location>
        <begin position="21"/>
        <end position="41"/>
    </location>
</feature>
<comment type="caution">
    <text evidence="7">The sequence shown here is derived from an EMBL/GenBank/DDBJ whole genome shotgun (WGS) entry which is preliminary data.</text>
</comment>
<dbReference type="GO" id="GO:0140359">
    <property type="term" value="F:ABC-type transporter activity"/>
    <property type="evidence" value="ECO:0007669"/>
    <property type="project" value="InterPro"/>
</dbReference>
<dbReference type="PANTHER" id="PTHR43229">
    <property type="entry name" value="NODULATION PROTEIN J"/>
    <property type="match status" value="1"/>
</dbReference>
<dbReference type="Proteomes" id="UP000027931">
    <property type="component" value="Unassembled WGS sequence"/>
</dbReference>
<sequence>MKALGMQIKSEMVRTLRNRKFVFFALLMPLGFYFLFVTQYGPAMQIGGAQWSAYLLMSMTVYGVLMGSVSQLANTLAQERKLGWYRLLHTTPAPAWGYLSSKMIAQLGINLALIVIMFLVGHFTENVDLSASQWVSCALSILFGSLVFLSLGGLIAVLLGAEAAPLAAVGIQLALSFLGGLWTPVQAFPDTLRKLAEWLPSYRIGHVPWNIVSGVDVAWQDFAVTGAYLILFVLVWGGISKRQEAVAA</sequence>
<evidence type="ECO:0000313" key="8">
    <source>
        <dbReference type="Proteomes" id="UP000027931"/>
    </source>
</evidence>
<dbReference type="AlphaFoldDB" id="A0A074LL88"/>
<dbReference type="EMBL" id="JMIR01000031">
    <property type="protein sequence ID" value="KEO81879.1"/>
    <property type="molecule type" value="Genomic_DNA"/>
</dbReference>
<dbReference type="STRING" id="1157490.EL26_18755"/>
<name>A0A074LL88_9BACL</name>
<dbReference type="InterPro" id="IPR051784">
    <property type="entry name" value="Nod_factor_ABC_transporter"/>
</dbReference>
<dbReference type="PIRSF" id="PIRSF006648">
    <property type="entry name" value="DrrB"/>
    <property type="match status" value="1"/>
</dbReference>
<dbReference type="PANTHER" id="PTHR43229:SF6">
    <property type="entry name" value="ABC-TYPE MULTIDRUG TRANSPORT SYSTEM, PERMEASE COMPONENT"/>
    <property type="match status" value="1"/>
</dbReference>
<proteinExistence type="predicted"/>
<dbReference type="Pfam" id="PF12698">
    <property type="entry name" value="ABC2_membrane_3"/>
    <property type="match status" value="1"/>
</dbReference>
<keyword evidence="2 5" id="KW-0812">Transmembrane</keyword>
<organism evidence="7 8">
    <name type="scientific">Tumebacillus flagellatus</name>
    <dbReference type="NCBI Taxonomy" id="1157490"/>
    <lineage>
        <taxon>Bacteria</taxon>
        <taxon>Bacillati</taxon>
        <taxon>Bacillota</taxon>
        <taxon>Bacilli</taxon>
        <taxon>Bacillales</taxon>
        <taxon>Alicyclobacillaceae</taxon>
        <taxon>Tumebacillus</taxon>
    </lineage>
</organism>
<feature type="domain" description="ABC-2 type transporter transmembrane" evidence="6">
    <location>
        <begin position="50"/>
        <end position="239"/>
    </location>
</feature>
<dbReference type="InterPro" id="IPR013525">
    <property type="entry name" value="ABC2_TM"/>
</dbReference>
<feature type="transmembrane region" description="Helical" evidence="5">
    <location>
        <begin position="133"/>
        <end position="159"/>
    </location>
</feature>
<reference evidence="7 8" key="1">
    <citation type="journal article" date="2013" name="Int. J. Syst. Evol. Microbiol.">
        <title>Tumebacillus flagellatus sp. nov., an alpha-amylase/pullulanase-producing bacterium isolated from cassava wastewater.</title>
        <authorList>
            <person name="Wang Q."/>
            <person name="Xie N."/>
            <person name="Qin Y."/>
            <person name="Shen N."/>
            <person name="Zhu J."/>
            <person name="Mi H."/>
            <person name="Huang R."/>
        </authorList>
    </citation>
    <scope>NUCLEOTIDE SEQUENCE [LARGE SCALE GENOMIC DNA]</scope>
    <source>
        <strain evidence="7 8">GST4</strain>
    </source>
</reference>
<feature type="transmembrane region" description="Helical" evidence="5">
    <location>
        <begin position="95"/>
        <end position="121"/>
    </location>
</feature>
<comment type="subcellular location">
    <subcellularLocation>
        <location evidence="1">Membrane</location>
        <topology evidence="1">Multi-pass membrane protein</topology>
    </subcellularLocation>
</comment>
<evidence type="ECO:0000256" key="3">
    <source>
        <dbReference type="ARBA" id="ARBA00022989"/>
    </source>
</evidence>
<feature type="transmembrane region" description="Helical" evidence="5">
    <location>
        <begin position="217"/>
        <end position="239"/>
    </location>
</feature>
<protein>
    <recommendedName>
        <fullName evidence="6">ABC-2 type transporter transmembrane domain-containing protein</fullName>
    </recommendedName>
</protein>